<feature type="compositionally biased region" description="Basic and acidic residues" evidence="1">
    <location>
        <begin position="218"/>
        <end position="229"/>
    </location>
</feature>
<protein>
    <submittedName>
        <fullName evidence="2">Uncharacterized protein</fullName>
    </submittedName>
</protein>
<dbReference type="AlphaFoldDB" id="A0A5J9VYI9"/>
<reference evidence="2 3" key="1">
    <citation type="journal article" date="2019" name="Sci. Rep.">
        <title>A high-quality genome of Eragrostis curvula grass provides insights into Poaceae evolution and supports new strategies to enhance forage quality.</title>
        <authorList>
            <person name="Carballo J."/>
            <person name="Santos B.A.C.M."/>
            <person name="Zappacosta D."/>
            <person name="Garbus I."/>
            <person name="Selva J.P."/>
            <person name="Gallo C.A."/>
            <person name="Diaz A."/>
            <person name="Albertini E."/>
            <person name="Caccamo M."/>
            <person name="Echenique V."/>
        </authorList>
    </citation>
    <scope>NUCLEOTIDE SEQUENCE [LARGE SCALE GENOMIC DNA]</scope>
    <source>
        <strain evidence="3">cv. Victoria</strain>
        <tissue evidence="2">Leaf</tissue>
    </source>
</reference>
<dbReference type="Proteomes" id="UP000324897">
    <property type="component" value="Chromosome 4"/>
</dbReference>
<proteinExistence type="predicted"/>
<evidence type="ECO:0000256" key="1">
    <source>
        <dbReference type="SAM" id="MobiDB-lite"/>
    </source>
</evidence>
<feature type="non-terminal residue" evidence="2">
    <location>
        <position position="261"/>
    </location>
</feature>
<dbReference type="Gramene" id="TVU40701">
    <property type="protein sequence ID" value="TVU40701"/>
    <property type="gene ID" value="EJB05_14171"/>
</dbReference>
<comment type="caution">
    <text evidence="2">The sequence shown here is derived from an EMBL/GenBank/DDBJ whole genome shotgun (WGS) entry which is preliminary data.</text>
</comment>
<sequence length="261" mass="28365">FDIGIDTKVGQGTPHTSLRRVHARPCGTLPGAHEHHMEWATATAEVVTAGHSAEHRRSAVYAWMLGRGKLLLVAGDGVPDDEFPHGFQGVDQHTAVAAVEGPRAGAAERRRGQGGGRRGGDQSDGHAVIFVFVEEVVEEAEQRRRPVELAVPAEEGGVGEAAEPGFADEGGADEVGRLLRRDAEEDLADDVVHQRRRRAGAARRRHLAAWSAGWSRARCDPRNRDRERTEDGEDGGARCRVLRSGSKESVKSKQNFAKWCL</sequence>
<feature type="region of interest" description="Disordered" evidence="1">
    <location>
        <begin position="218"/>
        <end position="238"/>
    </location>
</feature>
<gene>
    <name evidence="2" type="ORF">EJB05_14171</name>
</gene>
<feature type="region of interest" description="Disordered" evidence="1">
    <location>
        <begin position="101"/>
        <end position="123"/>
    </location>
</feature>
<dbReference type="EMBL" id="RWGY01000007">
    <property type="protein sequence ID" value="TVU40701.1"/>
    <property type="molecule type" value="Genomic_DNA"/>
</dbReference>
<keyword evidence="3" id="KW-1185">Reference proteome</keyword>
<feature type="non-terminal residue" evidence="2">
    <location>
        <position position="1"/>
    </location>
</feature>
<evidence type="ECO:0000313" key="3">
    <source>
        <dbReference type="Proteomes" id="UP000324897"/>
    </source>
</evidence>
<accession>A0A5J9VYI9</accession>
<evidence type="ECO:0000313" key="2">
    <source>
        <dbReference type="EMBL" id="TVU40701.1"/>
    </source>
</evidence>
<name>A0A5J9VYI9_9POAL</name>
<organism evidence="2 3">
    <name type="scientific">Eragrostis curvula</name>
    <name type="common">weeping love grass</name>
    <dbReference type="NCBI Taxonomy" id="38414"/>
    <lineage>
        <taxon>Eukaryota</taxon>
        <taxon>Viridiplantae</taxon>
        <taxon>Streptophyta</taxon>
        <taxon>Embryophyta</taxon>
        <taxon>Tracheophyta</taxon>
        <taxon>Spermatophyta</taxon>
        <taxon>Magnoliopsida</taxon>
        <taxon>Liliopsida</taxon>
        <taxon>Poales</taxon>
        <taxon>Poaceae</taxon>
        <taxon>PACMAD clade</taxon>
        <taxon>Chloridoideae</taxon>
        <taxon>Eragrostideae</taxon>
        <taxon>Eragrostidinae</taxon>
        <taxon>Eragrostis</taxon>
    </lineage>
</organism>